<accession>A0A7X5Y232</accession>
<proteinExistence type="predicted"/>
<dbReference type="PANTHER" id="PTHR36933:SF1">
    <property type="entry name" value="SLL0788 PROTEIN"/>
    <property type="match status" value="1"/>
</dbReference>
<dbReference type="Pfam" id="PF03713">
    <property type="entry name" value="DUF305"/>
    <property type="match status" value="1"/>
</dbReference>
<dbReference type="EMBL" id="JAATJB010000019">
    <property type="protein sequence ID" value="NJB99684.1"/>
    <property type="molecule type" value="Genomic_DNA"/>
</dbReference>
<evidence type="ECO:0000256" key="2">
    <source>
        <dbReference type="SAM" id="SignalP"/>
    </source>
</evidence>
<organism evidence="4 5">
    <name type="scientific">Sphingomonas trueperi</name>
    <dbReference type="NCBI Taxonomy" id="53317"/>
    <lineage>
        <taxon>Bacteria</taxon>
        <taxon>Pseudomonadati</taxon>
        <taxon>Pseudomonadota</taxon>
        <taxon>Alphaproteobacteria</taxon>
        <taxon>Sphingomonadales</taxon>
        <taxon>Sphingomonadaceae</taxon>
        <taxon>Sphingomonas</taxon>
    </lineage>
</organism>
<evidence type="ECO:0000259" key="3">
    <source>
        <dbReference type="Pfam" id="PF03713"/>
    </source>
</evidence>
<gene>
    <name evidence="4" type="ORF">GGR89_004030</name>
</gene>
<comment type="caution">
    <text evidence="4">The sequence shown here is derived from an EMBL/GenBank/DDBJ whole genome shotgun (WGS) entry which is preliminary data.</text>
</comment>
<dbReference type="InterPro" id="IPR012347">
    <property type="entry name" value="Ferritin-like"/>
</dbReference>
<dbReference type="AlphaFoldDB" id="A0A7X5Y232"/>
<sequence>MMIGINGTLALMVATAAGLTPPAASAQHAQHGTSVTRGADAGKRADTPATRAYRAANAKMHGAMDVAFTGDADADFMRAMIPHHEGAIAMAEIELRYGRDPAVRRLAAEVVATQRREIAEMRAWLARRETRK</sequence>
<dbReference type="PANTHER" id="PTHR36933">
    <property type="entry name" value="SLL0788 PROTEIN"/>
    <property type="match status" value="1"/>
</dbReference>
<evidence type="ECO:0000313" key="5">
    <source>
        <dbReference type="Proteomes" id="UP000531251"/>
    </source>
</evidence>
<feature type="chain" id="PRO_5030778590" evidence="2">
    <location>
        <begin position="27"/>
        <end position="132"/>
    </location>
</feature>
<dbReference type="Proteomes" id="UP000531251">
    <property type="component" value="Unassembled WGS sequence"/>
</dbReference>
<name>A0A7X5Y232_9SPHN</name>
<keyword evidence="2" id="KW-0732">Signal</keyword>
<dbReference type="Gene3D" id="1.20.1260.10">
    <property type="match status" value="1"/>
</dbReference>
<feature type="domain" description="DUF305" evidence="3">
    <location>
        <begin position="43"/>
        <end position="125"/>
    </location>
</feature>
<feature type="compositionally biased region" description="Polar residues" evidence="1">
    <location>
        <begin position="27"/>
        <end position="36"/>
    </location>
</feature>
<evidence type="ECO:0000256" key="1">
    <source>
        <dbReference type="SAM" id="MobiDB-lite"/>
    </source>
</evidence>
<protein>
    <submittedName>
        <fullName evidence="4">Uncharacterized protein (DUF305 family)</fullName>
    </submittedName>
</protein>
<dbReference type="InterPro" id="IPR005183">
    <property type="entry name" value="DUF305_CopM-like"/>
</dbReference>
<evidence type="ECO:0000313" key="4">
    <source>
        <dbReference type="EMBL" id="NJB99684.1"/>
    </source>
</evidence>
<keyword evidence="5" id="KW-1185">Reference proteome</keyword>
<reference evidence="4 5" key="1">
    <citation type="submission" date="2020-03" db="EMBL/GenBank/DDBJ databases">
        <title>Genomic Encyclopedia of Type Strains, Phase IV (KMG-IV): sequencing the most valuable type-strain genomes for metagenomic binning, comparative biology and taxonomic classification.</title>
        <authorList>
            <person name="Goeker M."/>
        </authorList>
    </citation>
    <scope>NUCLEOTIDE SEQUENCE [LARGE SCALE GENOMIC DNA]</scope>
    <source>
        <strain evidence="4 5">DSM 7225</strain>
    </source>
</reference>
<feature type="region of interest" description="Disordered" evidence="1">
    <location>
        <begin position="24"/>
        <end position="46"/>
    </location>
</feature>
<feature type="signal peptide" evidence="2">
    <location>
        <begin position="1"/>
        <end position="26"/>
    </location>
</feature>